<name>A0A7K3VJU3_RHILE</name>
<keyword evidence="1" id="KW-0051">Antiviral defense</keyword>
<dbReference type="InterPro" id="IPR006116">
    <property type="entry name" value="NT_2-5OAS_ClassI-CCAase"/>
</dbReference>
<comment type="caution">
    <text evidence="3">The sequence shown here is derived from an EMBL/GenBank/DDBJ whole genome shotgun (WGS) entry which is preliminary data.</text>
</comment>
<dbReference type="InterPro" id="IPR040511">
    <property type="entry name" value="AGS_C"/>
</dbReference>
<reference evidence="3 4" key="1">
    <citation type="submission" date="2019-12" db="EMBL/GenBank/DDBJ databases">
        <title>Rhizobium genotypes associated with high levels of biological nitrogen fixation by grain legumes in a temperate-maritime cropping system.</title>
        <authorList>
            <person name="Maluk M."/>
            <person name="Francesc Ferrando Molina F."/>
            <person name="Lopez Del Egido L."/>
            <person name="Lafos M."/>
            <person name="Langarica-Fuentes A."/>
            <person name="Gebre Yohannes G."/>
            <person name="Young M.W."/>
            <person name="Martin P."/>
            <person name="Gantlett R."/>
            <person name="Kenicer G."/>
            <person name="Hawes C."/>
            <person name="Begg G.S."/>
            <person name="Quilliam R.S."/>
            <person name="Squire G.R."/>
            <person name="Poole P.S."/>
            <person name="Young P.W."/>
            <person name="Iannetta P.M."/>
            <person name="James E.K."/>
        </authorList>
    </citation>
    <scope>NUCLEOTIDE SEQUENCE [LARGE SCALE GENOMIC DNA]</scope>
    <source>
        <strain evidence="3 4">JHI54</strain>
    </source>
</reference>
<dbReference type="SUPFAM" id="SSF81301">
    <property type="entry name" value="Nucleotidyltransferase"/>
    <property type="match status" value="1"/>
</dbReference>
<evidence type="ECO:0000313" key="4">
    <source>
        <dbReference type="Proteomes" id="UP000471705"/>
    </source>
</evidence>
<dbReference type="EMBL" id="WUFV01000013">
    <property type="protein sequence ID" value="NEK17473.1"/>
    <property type="molecule type" value="Genomic_DNA"/>
</dbReference>
<evidence type="ECO:0000256" key="1">
    <source>
        <dbReference type="ARBA" id="ARBA00023118"/>
    </source>
</evidence>
<dbReference type="GO" id="GO:0016779">
    <property type="term" value="F:nucleotidyltransferase activity"/>
    <property type="evidence" value="ECO:0007669"/>
    <property type="project" value="InterPro"/>
</dbReference>
<feature type="domain" description="Adenylyl/Guanylyl and SMODS C-terminal sensor" evidence="2">
    <location>
        <begin position="349"/>
        <end position="479"/>
    </location>
</feature>
<protein>
    <submittedName>
        <fullName evidence="3">Nucleotidyltransferase</fullName>
    </submittedName>
</protein>
<dbReference type="Pfam" id="PF18134">
    <property type="entry name" value="AGS_C"/>
    <property type="match status" value="1"/>
</dbReference>
<dbReference type="Pfam" id="PF18144">
    <property type="entry name" value="SMODS"/>
    <property type="match status" value="1"/>
</dbReference>
<organism evidence="3 4">
    <name type="scientific">Rhizobium leguminosarum</name>
    <dbReference type="NCBI Taxonomy" id="384"/>
    <lineage>
        <taxon>Bacteria</taxon>
        <taxon>Pseudomonadati</taxon>
        <taxon>Pseudomonadota</taxon>
        <taxon>Alphaproteobacteria</taxon>
        <taxon>Hyphomicrobiales</taxon>
        <taxon>Rhizobiaceae</taxon>
        <taxon>Rhizobium/Agrobacterium group</taxon>
        <taxon>Rhizobium</taxon>
    </lineage>
</organism>
<dbReference type="GO" id="GO:0051607">
    <property type="term" value="P:defense response to virus"/>
    <property type="evidence" value="ECO:0007669"/>
    <property type="project" value="UniProtKB-KW"/>
</dbReference>
<dbReference type="Proteomes" id="UP000471705">
    <property type="component" value="Unassembled WGS sequence"/>
</dbReference>
<keyword evidence="3" id="KW-0808">Transferase</keyword>
<dbReference type="RefSeq" id="WP_164048083.1">
    <property type="nucleotide sequence ID" value="NZ_WUFV01000013.1"/>
</dbReference>
<proteinExistence type="predicted"/>
<evidence type="ECO:0000313" key="3">
    <source>
        <dbReference type="EMBL" id="NEK17473.1"/>
    </source>
</evidence>
<accession>A0A7K3VJU3</accession>
<dbReference type="AlphaFoldDB" id="A0A7K3VJU3"/>
<dbReference type="InterPro" id="IPR043519">
    <property type="entry name" value="NT_sf"/>
</dbReference>
<evidence type="ECO:0000259" key="2">
    <source>
        <dbReference type="Pfam" id="PF18134"/>
    </source>
</evidence>
<gene>
    <name evidence="3" type="ORF">GR257_21830</name>
</gene>
<sequence length="479" mass="54808">MKLVNDFKDFLTDTVNLNQTRITRLEERVEAIKSFLRDSDWEPTISTFIGQGSWAHDTIIRPVDGGEFDADLLVRVRPVDGWSAAQYVKDLGRVFLESGRYADKTVVYDFCVTITYADDCKIDVAPLVMDREYQGTLEVCDKRNDKFDESQPIEYTRWMREKNGYSGSNSFRKATRLIKYIRDIKKRFSCQSILLTTLIGHRIEWFDKDSEAFADTPTALQTIMGRLDDWLQARPDKPEVANPSLPAENFADLWNDTQYANFRNFVNKYRKWIDDAMAAETRSDSIEKWRKVFGDDFAKGENVKKAEETASQQTLSLLKEGAAHLATLVDAVIDFGVSILPPAFRTPAHLQRPPWHPAQHVSRNVQVFAEYQSSQTSGRGHPVNSGEALPAQGGLWFDVRVNKFQLVPADCYVRWRITNTGAVAMALKKGRGGFEKPNDGNRRWESLQYRGVHMAEAFVIRRSDDRLVGFSEPFYVVIK</sequence>
<dbReference type="CDD" id="cd05400">
    <property type="entry name" value="NT_2-5OAS_ClassI-CCAase"/>
    <property type="match status" value="1"/>
</dbReference>